<proteinExistence type="predicted"/>
<dbReference type="SUPFAM" id="SSF51126">
    <property type="entry name" value="Pectin lyase-like"/>
    <property type="match status" value="1"/>
</dbReference>
<dbReference type="Proteomes" id="UP000199599">
    <property type="component" value="Unassembled WGS sequence"/>
</dbReference>
<evidence type="ECO:0008006" key="3">
    <source>
        <dbReference type="Google" id="ProtNLM"/>
    </source>
</evidence>
<dbReference type="AlphaFoldDB" id="A0A1I1T532"/>
<sequence length="372" mass="41098">MARLVKVGASIEETNWHEALKDLRTDDVLLLEPGFYDLPQGILFSDITIKGTGTLPEDTTILGCINVANDSRFVNLENLCLNTNDEANSLYIPPKANTYLTLRNCIIKGYGDDTAVIACNGKVTLELYSTIILNGSVSLFADADFRLEMNDSTIENVVKDVAALALEGRGTAIINNSQINGSIETYANSNIEINFNNSQANSLLVQGEVWLNMLNSELSFQDDTCLYITDRTWVNIVGCNFKGCVYLDSKPHVIIQNSQIDRLIGVNEVQLTIINSLILSHTDFQDKAKCSARQTTFNGGLEYQYFLALGDDAEFEGRDLIFNSNGAHLAVKDSAKLSASVIATSDEEITVERSYEAKFKLLGMKWITKENN</sequence>
<reference evidence="2" key="1">
    <citation type="submission" date="2016-10" db="EMBL/GenBank/DDBJ databases">
        <authorList>
            <person name="Varghese N."/>
            <person name="Submissions S."/>
        </authorList>
    </citation>
    <scope>NUCLEOTIDE SEQUENCE [LARGE SCALE GENOMIC DNA]</scope>
    <source>
        <strain evidence="2">R-53102</strain>
    </source>
</reference>
<evidence type="ECO:0000313" key="2">
    <source>
        <dbReference type="Proteomes" id="UP000199599"/>
    </source>
</evidence>
<organism evidence="1 2">
    <name type="scientific">Lactobacillus bombicola</name>
    <dbReference type="NCBI Taxonomy" id="1505723"/>
    <lineage>
        <taxon>Bacteria</taxon>
        <taxon>Bacillati</taxon>
        <taxon>Bacillota</taxon>
        <taxon>Bacilli</taxon>
        <taxon>Lactobacillales</taxon>
        <taxon>Lactobacillaceae</taxon>
        <taxon>Lactobacillus</taxon>
    </lineage>
</organism>
<protein>
    <recommendedName>
        <fullName evidence="3">Right handed beta helix domain-containing protein</fullName>
    </recommendedName>
</protein>
<dbReference type="EMBL" id="FOMN01000007">
    <property type="protein sequence ID" value="SFD53736.1"/>
    <property type="molecule type" value="Genomic_DNA"/>
</dbReference>
<dbReference type="InterPro" id="IPR011050">
    <property type="entry name" value="Pectin_lyase_fold/virulence"/>
</dbReference>
<accession>A0A1I1T532</accession>
<dbReference type="RefSeq" id="WP_090093594.1">
    <property type="nucleotide sequence ID" value="NZ_CBCRVU010000005.1"/>
</dbReference>
<name>A0A1I1T532_9LACO</name>
<gene>
    <name evidence="1" type="ORF">SAMN04487792_1292</name>
</gene>
<evidence type="ECO:0000313" key="1">
    <source>
        <dbReference type="EMBL" id="SFD53736.1"/>
    </source>
</evidence>
<dbReference type="STRING" id="1505723.SAMN04487792_1292"/>